<dbReference type="InterPro" id="IPR004846">
    <property type="entry name" value="T2SS/T3SS_dom"/>
</dbReference>
<feature type="chain" id="PRO_5045243547" evidence="6">
    <location>
        <begin position="24"/>
        <end position="603"/>
    </location>
</feature>
<comment type="similarity">
    <text evidence="4">Belongs to the bacterial secretin family.</text>
</comment>
<comment type="caution">
    <text evidence="8">The sequence shown here is derived from an EMBL/GenBank/DDBJ whole genome shotgun (WGS) entry which is preliminary data.</text>
</comment>
<dbReference type="RefSeq" id="WP_192624241.1">
    <property type="nucleotide sequence ID" value="NZ_JADBGG010000023.1"/>
</dbReference>
<evidence type="ECO:0000313" key="9">
    <source>
        <dbReference type="Proteomes" id="UP000639010"/>
    </source>
</evidence>
<dbReference type="InterPro" id="IPR001775">
    <property type="entry name" value="GspD/PilQ"/>
</dbReference>
<evidence type="ECO:0000256" key="2">
    <source>
        <dbReference type="ARBA" id="ARBA00022729"/>
    </source>
</evidence>
<keyword evidence="9" id="KW-1185">Reference proteome</keyword>
<evidence type="ECO:0000256" key="5">
    <source>
        <dbReference type="SAM" id="MobiDB-lite"/>
    </source>
</evidence>
<reference evidence="8 9" key="1">
    <citation type="submission" date="2020-10" db="EMBL/GenBank/DDBJ databases">
        <title>Genomic Encyclopedia of Type Strains, Phase IV (KMG-IV): sequencing the most valuable type-strain genomes for metagenomic binning, comparative biology and taxonomic classification.</title>
        <authorList>
            <person name="Goeker M."/>
        </authorList>
    </citation>
    <scope>NUCLEOTIDE SEQUENCE [LARGE SCALE GENOMIC DNA]</scope>
    <source>
        <strain evidence="8 9">DSM 4194</strain>
    </source>
</reference>
<dbReference type="InterPro" id="IPR038591">
    <property type="entry name" value="NolW-like_sf"/>
</dbReference>
<dbReference type="PRINTS" id="PR00811">
    <property type="entry name" value="BCTERIALGSPD"/>
</dbReference>
<comment type="subcellular location">
    <subcellularLocation>
        <location evidence="1">Membrane</location>
    </subcellularLocation>
</comment>
<evidence type="ECO:0000256" key="4">
    <source>
        <dbReference type="RuleBase" id="RU004003"/>
    </source>
</evidence>
<dbReference type="PANTHER" id="PTHR30332">
    <property type="entry name" value="PROBABLE GENERAL SECRETION PATHWAY PROTEIN D"/>
    <property type="match status" value="1"/>
</dbReference>
<evidence type="ECO:0000256" key="1">
    <source>
        <dbReference type="ARBA" id="ARBA00004370"/>
    </source>
</evidence>
<evidence type="ECO:0000313" key="8">
    <source>
        <dbReference type="EMBL" id="MBE1426210.1"/>
    </source>
</evidence>
<sequence>MSSSVRLAILCATMLLLAGCAGMKEKIAPKGGPTFKTAGNQGFLSAEALPLLEDSGPIVRVIKGQPVDDVETTLRDMTAQANAPLRGGMDAHIGSLMLRGVHVRAIAELLTDICGYNVVATNTVAASPVNIFLQNISLREALNAICRLNNLWYREGQGIITLMTREEYVQDIQARQSDQTRAFYVRYTNAADMAKLIKASMGEEVHLAVIEDEKIYGHIDPEKAAVINQNSGGSPTLSVDAGKGDGQDVPLLEPATTGARMGGSGSAGAKPTMAILTVFKRNNCIVARSLDGGLLNEMGRIIEALDTPTSQVLLEIRILQLTLGDGFESFFDVNWDVISGSGIMGDYAATLGLGGSTSMGSNTLNFLFNSEKLYARLALYENAGRAEIISTPFLMTANNSKVEFFVGEETPLRDDVTTKTVAVGDQGDTITTFQVNIIREELGTDVEMTTFINADSTVTMEFEAEISAPILNYSSISVVNEKSGEVLEFPLDGKSKSELKSILSARSGQTIAIGGIIRESLDYNTNKVPGLGDVPGLGLLFSEIKNTKKKTETVILLTPHVIMHPAQAEAVSREFMRRKSSHEQITEGKENILEPETSKTGQP</sequence>
<dbReference type="PROSITE" id="PS51257">
    <property type="entry name" value="PROKAR_LIPOPROTEIN"/>
    <property type="match status" value="1"/>
</dbReference>
<keyword evidence="2 6" id="KW-0732">Signal</keyword>
<dbReference type="PANTHER" id="PTHR30332:SF24">
    <property type="entry name" value="SECRETIN GSPD-RELATED"/>
    <property type="match status" value="1"/>
</dbReference>
<dbReference type="Pfam" id="PF00263">
    <property type="entry name" value="Secretin"/>
    <property type="match status" value="1"/>
</dbReference>
<proteinExistence type="inferred from homology"/>
<feature type="compositionally biased region" description="Basic and acidic residues" evidence="5">
    <location>
        <begin position="577"/>
        <end position="592"/>
    </location>
</feature>
<keyword evidence="3" id="KW-0472">Membrane</keyword>
<feature type="region of interest" description="Disordered" evidence="5">
    <location>
        <begin position="577"/>
        <end position="603"/>
    </location>
</feature>
<dbReference type="InterPro" id="IPR050810">
    <property type="entry name" value="Bact_Secretion_Sys_Channel"/>
</dbReference>
<name>A0ABR9H679_9BACT</name>
<evidence type="ECO:0000259" key="7">
    <source>
        <dbReference type="Pfam" id="PF00263"/>
    </source>
</evidence>
<dbReference type="EMBL" id="JADBGG010000023">
    <property type="protein sequence ID" value="MBE1426210.1"/>
    <property type="molecule type" value="Genomic_DNA"/>
</dbReference>
<dbReference type="Gene3D" id="3.30.1370.120">
    <property type="match status" value="1"/>
</dbReference>
<organism evidence="8 9">
    <name type="scientific">Desulfomicrobium macestii</name>
    <dbReference type="NCBI Taxonomy" id="90731"/>
    <lineage>
        <taxon>Bacteria</taxon>
        <taxon>Pseudomonadati</taxon>
        <taxon>Thermodesulfobacteriota</taxon>
        <taxon>Desulfovibrionia</taxon>
        <taxon>Desulfovibrionales</taxon>
        <taxon>Desulfomicrobiaceae</taxon>
        <taxon>Desulfomicrobium</taxon>
    </lineage>
</organism>
<evidence type="ECO:0000256" key="6">
    <source>
        <dbReference type="SAM" id="SignalP"/>
    </source>
</evidence>
<evidence type="ECO:0000256" key="3">
    <source>
        <dbReference type="ARBA" id="ARBA00023136"/>
    </source>
</evidence>
<dbReference type="Proteomes" id="UP000639010">
    <property type="component" value="Unassembled WGS sequence"/>
</dbReference>
<gene>
    <name evidence="8" type="ORF">H4684_002874</name>
</gene>
<feature type="domain" description="Type II/III secretion system secretin-like" evidence="7">
    <location>
        <begin position="380"/>
        <end position="562"/>
    </location>
</feature>
<feature type="signal peptide" evidence="6">
    <location>
        <begin position="1"/>
        <end position="23"/>
    </location>
</feature>
<accession>A0ABR9H679</accession>
<dbReference type="Gene3D" id="3.30.1370.130">
    <property type="match status" value="1"/>
</dbReference>
<protein>
    <submittedName>
        <fullName evidence="8">Type II secretory pathway component HofQ</fullName>
    </submittedName>
</protein>